<protein>
    <submittedName>
        <fullName evidence="1">Uncharacterized protein</fullName>
    </submittedName>
</protein>
<keyword evidence="2" id="KW-1185">Reference proteome</keyword>
<dbReference type="Proteomes" id="UP000308652">
    <property type="component" value="Unassembled WGS sequence"/>
</dbReference>
<gene>
    <name evidence="1" type="ORF">BDQ12DRAFT_690019</name>
</gene>
<organism evidence="1 2">
    <name type="scientific">Crucibulum laeve</name>
    <dbReference type="NCBI Taxonomy" id="68775"/>
    <lineage>
        <taxon>Eukaryota</taxon>
        <taxon>Fungi</taxon>
        <taxon>Dikarya</taxon>
        <taxon>Basidiomycota</taxon>
        <taxon>Agaricomycotina</taxon>
        <taxon>Agaricomycetes</taxon>
        <taxon>Agaricomycetidae</taxon>
        <taxon>Agaricales</taxon>
        <taxon>Agaricineae</taxon>
        <taxon>Nidulariaceae</taxon>
        <taxon>Crucibulum</taxon>
    </lineage>
</organism>
<evidence type="ECO:0000313" key="1">
    <source>
        <dbReference type="EMBL" id="TFK34158.1"/>
    </source>
</evidence>
<evidence type="ECO:0000313" key="2">
    <source>
        <dbReference type="Proteomes" id="UP000308652"/>
    </source>
</evidence>
<sequence>MDSPPIPLPPLSADCFPEAQDEQLLTGNGLDSRWARTEGGGRKVTRLRLEGTWLHCTLLILHGIHSTSFEQHWTFRRGADRMHKAISGLMLFGQKLLLGM</sequence>
<accession>A0A5C3LPA9</accession>
<proteinExistence type="predicted"/>
<reference evidence="1 2" key="1">
    <citation type="journal article" date="2019" name="Nat. Ecol. Evol.">
        <title>Megaphylogeny resolves global patterns of mushroom evolution.</title>
        <authorList>
            <person name="Varga T."/>
            <person name="Krizsan K."/>
            <person name="Foldi C."/>
            <person name="Dima B."/>
            <person name="Sanchez-Garcia M."/>
            <person name="Sanchez-Ramirez S."/>
            <person name="Szollosi G.J."/>
            <person name="Szarkandi J.G."/>
            <person name="Papp V."/>
            <person name="Albert L."/>
            <person name="Andreopoulos W."/>
            <person name="Angelini C."/>
            <person name="Antonin V."/>
            <person name="Barry K.W."/>
            <person name="Bougher N.L."/>
            <person name="Buchanan P."/>
            <person name="Buyck B."/>
            <person name="Bense V."/>
            <person name="Catcheside P."/>
            <person name="Chovatia M."/>
            <person name="Cooper J."/>
            <person name="Damon W."/>
            <person name="Desjardin D."/>
            <person name="Finy P."/>
            <person name="Geml J."/>
            <person name="Haridas S."/>
            <person name="Hughes K."/>
            <person name="Justo A."/>
            <person name="Karasinski D."/>
            <person name="Kautmanova I."/>
            <person name="Kiss B."/>
            <person name="Kocsube S."/>
            <person name="Kotiranta H."/>
            <person name="LaButti K.M."/>
            <person name="Lechner B.E."/>
            <person name="Liimatainen K."/>
            <person name="Lipzen A."/>
            <person name="Lukacs Z."/>
            <person name="Mihaltcheva S."/>
            <person name="Morgado L.N."/>
            <person name="Niskanen T."/>
            <person name="Noordeloos M.E."/>
            <person name="Ohm R.A."/>
            <person name="Ortiz-Santana B."/>
            <person name="Ovrebo C."/>
            <person name="Racz N."/>
            <person name="Riley R."/>
            <person name="Savchenko A."/>
            <person name="Shiryaev A."/>
            <person name="Soop K."/>
            <person name="Spirin V."/>
            <person name="Szebenyi C."/>
            <person name="Tomsovsky M."/>
            <person name="Tulloss R.E."/>
            <person name="Uehling J."/>
            <person name="Grigoriev I.V."/>
            <person name="Vagvolgyi C."/>
            <person name="Papp T."/>
            <person name="Martin F.M."/>
            <person name="Miettinen O."/>
            <person name="Hibbett D.S."/>
            <person name="Nagy L.G."/>
        </authorList>
    </citation>
    <scope>NUCLEOTIDE SEQUENCE [LARGE SCALE GENOMIC DNA]</scope>
    <source>
        <strain evidence="1 2">CBS 166.37</strain>
    </source>
</reference>
<dbReference type="AlphaFoldDB" id="A0A5C3LPA9"/>
<name>A0A5C3LPA9_9AGAR</name>
<dbReference type="EMBL" id="ML213635">
    <property type="protein sequence ID" value="TFK34158.1"/>
    <property type="molecule type" value="Genomic_DNA"/>
</dbReference>